<reference evidence="1 2" key="1">
    <citation type="journal article" date="2024" name="Commun. Biol.">
        <title>Comparative genomic analysis of thermophilic fungi reveals convergent evolutionary adaptations and gene losses.</title>
        <authorList>
            <person name="Steindorff A.S."/>
            <person name="Aguilar-Pontes M.V."/>
            <person name="Robinson A.J."/>
            <person name="Andreopoulos B."/>
            <person name="LaButti K."/>
            <person name="Kuo A."/>
            <person name="Mondo S."/>
            <person name="Riley R."/>
            <person name="Otillar R."/>
            <person name="Haridas S."/>
            <person name="Lipzen A."/>
            <person name="Grimwood J."/>
            <person name="Schmutz J."/>
            <person name="Clum A."/>
            <person name="Reid I.D."/>
            <person name="Moisan M.C."/>
            <person name="Butler G."/>
            <person name="Nguyen T.T.M."/>
            <person name="Dewar K."/>
            <person name="Conant G."/>
            <person name="Drula E."/>
            <person name="Henrissat B."/>
            <person name="Hansel C."/>
            <person name="Singer S."/>
            <person name="Hutchinson M.I."/>
            <person name="de Vries R.P."/>
            <person name="Natvig D.O."/>
            <person name="Powell A.J."/>
            <person name="Tsang A."/>
            <person name="Grigoriev I.V."/>
        </authorList>
    </citation>
    <scope>NUCLEOTIDE SEQUENCE [LARGE SCALE GENOMIC DNA]</scope>
    <source>
        <strain evidence="1 2">CBS 494.80</strain>
    </source>
</reference>
<evidence type="ECO:0000313" key="1">
    <source>
        <dbReference type="EMBL" id="KAL2071369.1"/>
    </source>
</evidence>
<gene>
    <name evidence="1" type="ORF">VTL71DRAFT_12604</name>
</gene>
<name>A0ABR4CNJ2_9HELO</name>
<protein>
    <submittedName>
        <fullName evidence="1">Uncharacterized protein</fullName>
    </submittedName>
</protein>
<evidence type="ECO:0000313" key="2">
    <source>
        <dbReference type="Proteomes" id="UP001595075"/>
    </source>
</evidence>
<proteinExistence type="predicted"/>
<comment type="caution">
    <text evidence="1">The sequence shown here is derived from an EMBL/GenBank/DDBJ whole genome shotgun (WGS) entry which is preliminary data.</text>
</comment>
<dbReference type="Proteomes" id="UP001595075">
    <property type="component" value="Unassembled WGS sequence"/>
</dbReference>
<dbReference type="EMBL" id="JAZHXI010000005">
    <property type="protein sequence ID" value="KAL2071369.1"/>
    <property type="molecule type" value="Genomic_DNA"/>
</dbReference>
<sequence>MDASRRLTRSQSLGRSLYLKRRQLRQVLLTSFATLVNRLNRLVGSLWYRFSSAQQTPLSLPKSTSNVDDIPLLYELRPLNLPLDWRIPTSIINNNKRIAL</sequence>
<organism evidence="1 2">
    <name type="scientific">Oculimacula yallundae</name>
    <dbReference type="NCBI Taxonomy" id="86028"/>
    <lineage>
        <taxon>Eukaryota</taxon>
        <taxon>Fungi</taxon>
        <taxon>Dikarya</taxon>
        <taxon>Ascomycota</taxon>
        <taxon>Pezizomycotina</taxon>
        <taxon>Leotiomycetes</taxon>
        <taxon>Helotiales</taxon>
        <taxon>Ploettnerulaceae</taxon>
        <taxon>Oculimacula</taxon>
    </lineage>
</organism>
<keyword evidence="2" id="KW-1185">Reference proteome</keyword>
<accession>A0ABR4CNJ2</accession>